<accession>A0A2I0J9E1</accession>
<evidence type="ECO:0000313" key="4">
    <source>
        <dbReference type="Proteomes" id="UP000233551"/>
    </source>
</evidence>
<organism evidence="3 4">
    <name type="scientific">Punica granatum</name>
    <name type="common">Pomegranate</name>
    <dbReference type="NCBI Taxonomy" id="22663"/>
    <lineage>
        <taxon>Eukaryota</taxon>
        <taxon>Viridiplantae</taxon>
        <taxon>Streptophyta</taxon>
        <taxon>Embryophyta</taxon>
        <taxon>Tracheophyta</taxon>
        <taxon>Spermatophyta</taxon>
        <taxon>Magnoliopsida</taxon>
        <taxon>eudicotyledons</taxon>
        <taxon>Gunneridae</taxon>
        <taxon>Pentapetalae</taxon>
        <taxon>rosids</taxon>
        <taxon>malvids</taxon>
        <taxon>Myrtales</taxon>
        <taxon>Lythraceae</taxon>
        <taxon>Punica</taxon>
    </lineage>
</organism>
<evidence type="ECO:0000256" key="2">
    <source>
        <dbReference type="PROSITE-ProRule" id="PRU00708"/>
    </source>
</evidence>
<evidence type="ECO:0000256" key="1">
    <source>
        <dbReference type="ARBA" id="ARBA00022737"/>
    </source>
</evidence>
<dbReference type="EMBL" id="PGOL01001890">
    <property type="protein sequence ID" value="PKI52872.1"/>
    <property type="molecule type" value="Genomic_DNA"/>
</dbReference>
<dbReference type="PANTHER" id="PTHR24015">
    <property type="entry name" value="OS07G0578800 PROTEIN-RELATED"/>
    <property type="match status" value="1"/>
</dbReference>
<feature type="repeat" description="PPR" evidence="2">
    <location>
        <begin position="256"/>
        <end position="290"/>
    </location>
</feature>
<sequence>MSFSKNPLQLHRVKPLCAFSSFKPYESTKILSSHFKLGNVASAQHLFDEMPEKGLVSWSIMIHGYARNGHHAKSVELFSDMRGLGLVPNTFTMVGVLVSAAGLGNLSLARCVHGLVLKYGQEQDPIVGTALLNSYARCGSAFDSCRVFEGIKNPTLISSNAFITGLVHNGLLEDAVLLFNRFRRIGMLPGPVTMLSLIKACGGLGSQRLCEAAHGLIEKIGLSFNLPVENSVLDMYSSLLDVNSATKMFFMMRSRDTISWSIMMSLLVHLERASDALSLFHEMRNKKVASDALVIVNLISSCAILGDAIRGRQIHAHAIVKGHTAEVPVLNSLITMYSKCGDLGSSRTVFDRLEEKTSVSWAAIISGYEEQGCPNEALNLFTNARQEKNFTLDSVVLLAALGASSEVASLELCMQLHCLALRTALSMHRLVKNSLISAYSKSGNMELAFGVFNEMGSFLCDIVSWNAVLNGYAINSCSEKAISFYNEMREAGINPDGATYTIVFSACSRAGLVDEGLIIFNQMMEESRVELRQEHYGCLVDLLARAGNLADAVGLANKFLDKAGPSVWKALLRGCTLHQNVELGELAARRLSETQEKEPDFTVMLSNFYALLGRFEDAEVLRSTLGKKGLRDPASPFHVFFPISSQHSAASTPVVISTALAIDIAAVVWVRSIDQTSGQSYVSCRGGICWHEISRFQVLSEEYTILVEASVPNSSLQVL</sequence>
<dbReference type="FunFam" id="1.25.40.10:FF:000158">
    <property type="entry name" value="pentatricopeptide repeat-containing protein At2g33680"/>
    <property type="match status" value="1"/>
</dbReference>
<proteinExistence type="predicted"/>
<dbReference type="AlphaFoldDB" id="A0A2I0J9E1"/>
<protein>
    <submittedName>
        <fullName evidence="3">Uncharacterized protein</fullName>
    </submittedName>
</protein>
<dbReference type="InterPro" id="IPR046960">
    <property type="entry name" value="PPR_At4g14850-like_plant"/>
</dbReference>
<feature type="repeat" description="PPR" evidence="2">
    <location>
        <begin position="54"/>
        <end position="88"/>
    </location>
</feature>
<feature type="repeat" description="PPR" evidence="2">
    <location>
        <begin position="461"/>
        <end position="495"/>
    </location>
</feature>
<keyword evidence="4" id="KW-1185">Reference proteome</keyword>
<gene>
    <name evidence="3" type="ORF">CRG98_026703</name>
</gene>
<name>A0A2I0J9E1_PUNGR</name>
<dbReference type="InterPro" id="IPR002885">
    <property type="entry name" value="PPR_rpt"/>
</dbReference>
<dbReference type="Pfam" id="PF20431">
    <property type="entry name" value="E_motif"/>
    <property type="match status" value="1"/>
</dbReference>
<dbReference type="GO" id="GO:0099402">
    <property type="term" value="P:plant organ development"/>
    <property type="evidence" value="ECO:0007669"/>
    <property type="project" value="UniProtKB-ARBA"/>
</dbReference>
<keyword evidence="1" id="KW-0677">Repeat</keyword>
<comment type="caution">
    <text evidence="3">The sequence shown here is derived from an EMBL/GenBank/DDBJ whole genome shotgun (WGS) entry which is preliminary data.</text>
</comment>
<feature type="repeat" description="PPR" evidence="2">
    <location>
        <begin position="496"/>
        <end position="531"/>
    </location>
</feature>
<dbReference type="InterPro" id="IPR011990">
    <property type="entry name" value="TPR-like_helical_dom_sf"/>
</dbReference>
<dbReference type="PANTHER" id="PTHR24015:SF553">
    <property type="entry name" value="DYW DOMAIN-CONTAINING PROTEIN"/>
    <property type="match status" value="1"/>
</dbReference>
<dbReference type="Proteomes" id="UP000233551">
    <property type="component" value="Unassembled WGS sequence"/>
</dbReference>
<dbReference type="NCBIfam" id="TIGR00756">
    <property type="entry name" value="PPR"/>
    <property type="match status" value="5"/>
</dbReference>
<dbReference type="GO" id="GO:0003723">
    <property type="term" value="F:RNA binding"/>
    <property type="evidence" value="ECO:0007669"/>
    <property type="project" value="InterPro"/>
</dbReference>
<dbReference type="Pfam" id="PF13041">
    <property type="entry name" value="PPR_2"/>
    <property type="match status" value="2"/>
</dbReference>
<dbReference type="STRING" id="22663.A0A2I0J9E1"/>
<reference evidence="3 4" key="1">
    <citation type="submission" date="2017-11" db="EMBL/GenBank/DDBJ databases">
        <title>De-novo sequencing of pomegranate (Punica granatum L.) genome.</title>
        <authorList>
            <person name="Akparov Z."/>
            <person name="Amiraslanov A."/>
            <person name="Hajiyeva S."/>
            <person name="Abbasov M."/>
            <person name="Kaur K."/>
            <person name="Hamwieh A."/>
            <person name="Solovyev V."/>
            <person name="Salamov A."/>
            <person name="Braich B."/>
            <person name="Kosarev P."/>
            <person name="Mahmoud A."/>
            <person name="Hajiyev E."/>
            <person name="Babayeva S."/>
            <person name="Izzatullayeva V."/>
            <person name="Mammadov A."/>
            <person name="Mammadov A."/>
            <person name="Sharifova S."/>
            <person name="Ojaghi J."/>
            <person name="Eynullazada K."/>
            <person name="Bayramov B."/>
            <person name="Abdulazimova A."/>
            <person name="Shahmuradov I."/>
        </authorList>
    </citation>
    <scope>NUCLEOTIDE SEQUENCE [LARGE SCALE GENOMIC DNA]</scope>
    <source>
        <strain evidence="4">cv. AG2017</strain>
        <tissue evidence="3">Leaf</tissue>
    </source>
</reference>
<dbReference type="InterPro" id="IPR046848">
    <property type="entry name" value="E_motif"/>
</dbReference>
<dbReference type="GO" id="GO:0009451">
    <property type="term" value="P:RNA modification"/>
    <property type="evidence" value="ECO:0007669"/>
    <property type="project" value="InterPro"/>
</dbReference>
<dbReference type="Gene3D" id="1.25.40.10">
    <property type="entry name" value="Tetratricopeptide repeat domain"/>
    <property type="match status" value="4"/>
</dbReference>
<dbReference type="SUPFAM" id="SSF48452">
    <property type="entry name" value="TPR-like"/>
    <property type="match status" value="1"/>
</dbReference>
<dbReference type="PROSITE" id="PS51375">
    <property type="entry name" value="PPR"/>
    <property type="match status" value="5"/>
</dbReference>
<feature type="repeat" description="PPR" evidence="2">
    <location>
        <begin position="155"/>
        <end position="189"/>
    </location>
</feature>
<evidence type="ECO:0000313" key="3">
    <source>
        <dbReference type="EMBL" id="PKI52872.1"/>
    </source>
</evidence>
<dbReference type="Pfam" id="PF01535">
    <property type="entry name" value="PPR"/>
    <property type="match status" value="5"/>
</dbReference>